<dbReference type="PANTHER" id="PTHR46560:SF7">
    <property type="entry name" value="RE59626P"/>
    <property type="match status" value="1"/>
</dbReference>
<feature type="signal peptide" evidence="2">
    <location>
        <begin position="1"/>
        <end position="20"/>
    </location>
</feature>
<feature type="compositionally biased region" description="Basic residues" evidence="1">
    <location>
        <begin position="212"/>
        <end position="224"/>
    </location>
</feature>
<feature type="chain" id="PRO_5012339741" evidence="2">
    <location>
        <begin position="21"/>
        <end position="224"/>
    </location>
</feature>
<feature type="region of interest" description="Disordered" evidence="1">
    <location>
        <begin position="166"/>
        <end position="224"/>
    </location>
</feature>
<organism evidence="4 5">
    <name type="scientific">Clunio marinus</name>
    <dbReference type="NCBI Taxonomy" id="568069"/>
    <lineage>
        <taxon>Eukaryota</taxon>
        <taxon>Metazoa</taxon>
        <taxon>Ecdysozoa</taxon>
        <taxon>Arthropoda</taxon>
        <taxon>Hexapoda</taxon>
        <taxon>Insecta</taxon>
        <taxon>Pterygota</taxon>
        <taxon>Neoptera</taxon>
        <taxon>Endopterygota</taxon>
        <taxon>Diptera</taxon>
        <taxon>Nematocera</taxon>
        <taxon>Chironomoidea</taxon>
        <taxon>Chironomidae</taxon>
        <taxon>Clunio</taxon>
    </lineage>
</organism>
<sequence length="224" mass="25318">MKWLSAVIVVLNLMYHVSYANDKREDVWEQNLSNAFNIDASTEGLQKVQLKCGADSMQIELQTKDDFTGVMYTRGSFYKHKAPCFMEGRGARSLTMKFPLGQCQTLQDGDVFSNVIVVQHDPELVTTGDAAFQVECDFRKPRSITVGADFQAKDARPAYGSRITLTSPDPSAVSTHKRTKRDTAKSDTHEVTFIPHNDATNEDNEDEITKEHRNHHKIHQSRNL</sequence>
<dbReference type="OrthoDB" id="10043417at2759"/>
<name>A0A1J1IA55_9DIPT</name>
<dbReference type="EMBL" id="CVRI01000047">
    <property type="protein sequence ID" value="CRK97165.1"/>
    <property type="molecule type" value="Genomic_DNA"/>
</dbReference>
<dbReference type="PROSITE" id="PS51034">
    <property type="entry name" value="ZP_2"/>
    <property type="match status" value="1"/>
</dbReference>
<dbReference type="STRING" id="568069.A0A1J1IA55"/>
<reference evidence="4 5" key="1">
    <citation type="submission" date="2015-04" db="EMBL/GenBank/DDBJ databases">
        <authorList>
            <person name="Syromyatnikov M.Y."/>
            <person name="Popov V.N."/>
        </authorList>
    </citation>
    <scope>NUCLEOTIDE SEQUENCE [LARGE SCALE GENOMIC DNA]</scope>
</reference>
<evidence type="ECO:0000259" key="3">
    <source>
        <dbReference type="PROSITE" id="PS51034"/>
    </source>
</evidence>
<evidence type="ECO:0000313" key="5">
    <source>
        <dbReference type="Proteomes" id="UP000183832"/>
    </source>
</evidence>
<evidence type="ECO:0000256" key="2">
    <source>
        <dbReference type="SAM" id="SignalP"/>
    </source>
</evidence>
<gene>
    <name evidence="4" type="ORF">CLUMA_CG010562</name>
</gene>
<evidence type="ECO:0000256" key="1">
    <source>
        <dbReference type="SAM" id="MobiDB-lite"/>
    </source>
</evidence>
<dbReference type="PANTHER" id="PTHR46560">
    <property type="entry name" value="CYPHER, ISOFORM B"/>
    <property type="match status" value="1"/>
</dbReference>
<dbReference type="Proteomes" id="UP000183832">
    <property type="component" value="Unassembled WGS sequence"/>
</dbReference>
<dbReference type="Pfam" id="PF25057">
    <property type="entry name" value="CUT_N"/>
    <property type="match status" value="1"/>
</dbReference>
<protein>
    <submittedName>
        <fullName evidence="4">CLUMA_CG010562, isoform A</fullName>
    </submittedName>
</protein>
<keyword evidence="2" id="KW-0732">Signal</keyword>
<proteinExistence type="predicted"/>
<dbReference type="Gene3D" id="2.60.40.3210">
    <property type="entry name" value="Zona pellucida, ZP-N domain"/>
    <property type="match status" value="1"/>
</dbReference>
<accession>A0A1J1IA55</accession>
<feature type="domain" description="ZP" evidence="3">
    <location>
        <begin position="51"/>
        <end position="224"/>
    </location>
</feature>
<evidence type="ECO:0000313" key="4">
    <source>
        <dbReference type="EMBL" id="CRK97165.1"/>
    </source>
</evidence>
<dbReference type="InterPro" id="IPR001507">
    <property type="entry name" value="ZP_dom"/>
</dbReference>
<feature type="compositionally biased region" description="Basic and acidic residues" evidence="1">
    <location>
        <begin position="181"/>
        <end position="190"/>
    </location>
</feature>
<keyword evidence="5" id="KW-1185">Reference proteome</keyword>
<dbReference type="InterPro" id="IPR056953">
    <property type="entry name" value="CUT_N"/>
</dbReference>
<dbReference type="AlphaFoldDB" id="A0A1J1IA55"/>